<dbReference type="RefSeq" id="WP_186953788.1">
    <property type="nucleotide sequence ID" value="NZ_JACOFX010000005.1"/>
</dbReference>
<gene>
    <name evidence="1" type="ORF">H8L47_11740</name>
</gene>
<comment type="caution">
    <text evidence="1">The sequence shown here is derived from an EMBL/GenBank/DDBJ whole genome shotgun (WGS) entry which is preliminary data.</text>
</comment>
<dbReference type="Gene3D" id="1.10.30.50">
    <property type="match status" value="1"/>
</dbReference>
<evidence type="ECO:0000313" key="1">
    <source>
        <dbReference type="EMBL" id="MBC3908227.1"/>
    </source>
</evidence>
<dbReference type="EMBL" id="JACOFX010000005">
    <property type="protein sequence ID" value="MBC3908227.1"/>
    <property type="molecule type" value="Genomic_DNA"/>
</dbReference>
<evidence type="ECO:0000313" key="2">
    <source>
        <dbReference type="Proteomes" id="UP000646911"/>
    </source>
</evidence>
<reference evidence="1 2" key="1">
    <citation type="submission" date="2020-08" db="EMBL/GenBank/DDBJ databases">
        <title>Novel species isolated from subtropical streams in China.</title>
        <authorList>
            <person name="Lu H."/>
        </authorList>
    </citation>
    <scope>NUCLEOTIDE SEQUENCE [LARGE SCALE GENOMIC DNA]</scope>
    <source>
        <strain evidence="1 2">NL8W</strain>
    </source>
</reference>
<name>A0ABR6Z8X2_9BURK</name>
<dbReference type="Proteomes" id="UP000646911">
    <property type="component" value="Unassembled WGS sequence"/>
</dbReference>
<organism evidence="1 2">
    <name type="scientific">Undibacterium umbellatum</name>
    <dbReference type="NCBI Taxonomy" id="2762300"/>
    <lineage>
        <taxon>Bacteria</taxon>
        <taxon>Pseudomonadati</taxon>
        <taxon>Pseudomonadota</taxon>
        <taxon>Betaproteobacteria</taxon>
        <taxon>Burkholderiales</taxon>
        <taxon>Oxalobacteraceae</taxon>
        <taxon>Undibacterium</taxon>
    </lineage>
</organism>
<keyword evidence="2" id="KW-1185">Reference proteome</keyword>
<protein>
    <recommendedName>
        <fullName evidence="3">TIGR02646 family protein</fullName>
    </recommendedName>
</protein>
<proteinExistence type="predicted"/>
<accession>A0ABR6Z8X2</accession>
<evidence type="ECO:0008006" key="3">
    <source>
        <dbReference type="Google" id="ProtNLM"/>
    </source>
</evidence>
<sequence length="273" mass="31860">MRWICEDHIEECLTEEWRKTAGDALKALENASTITAKKAILKKASSSKIWRDFYKLLPENLKKKCWYCEAADVRSDFPIDHFRPKNRLDGDELHDGYWWLAFDWKNYRCACTFCNSHRKFTDTKGGKACQFPLVEEDKRAYKPGDDFNLEDPAFLDPFNPEDCKSIWFDNDGKPAPSENINTVQRKKVENSIVIFHLHETRICRKRNNIRIDVNKKIVSLKAAKEIGDRTQITKITKSLAKMVRETEEYSRAASVYLKPYRSLPEISAILNID</sequence>